<evidence type="ECO:0008006" key="3">
    <source>
        <dbReference type="Google" id="ProtNLM"/>
    </source>
</evidence>
<dbReference type="RefSeq" id="WP_345267771.1">
    <property type="nucleotide sequence ID" value="NZ_BAABHB010000004.1"/>
</dbReference>
<evidence type="ECO:0000313" key="1">
    <source>
        <dbReference type="EMBL" id="GAA4406552.1"/>
    </source>
</evidence>
<keyword evidence="2" id="KW-1185">Reference proteome</keyword>
<dbReference type="EMBL" id="BAABHB010000004">
    <property type="protein sequence ID" value="GAA4406552.1"/>
    <property type="molecule type" value="Genomic_DNA"/>
</dbReference>
<dbReference type="SUPFAM" id="SSF141694">
    <property type="entry name" value="AF2212/PG0164-like"/>
    <property type="match status" value="1"/>
</dbReference>
<evidence type="ECO:0000313" key="2">
    <source>
        <dbReference type="Proteomes" id="UP001500936"/>
    </source>
</evidence>
<name>A0ABP8KH39_9BACT</name>
<gene>
    <name evidence="1" type="ORF">GCM10023187_26110</name>
</gene>
<dbReference type="Pfam" id="PF13376">
    <property type="entry name" value="OmdA"/>
    <property type="match status" value="1"/>
</dbReference>
<proteinExistence type="predicted"/>
<protein>
    <recommendedName>
        <fullName evidence="3">Bacteriocin-protection, YdeI or OmpD-Associated</fullName>
    </recommendedName>
</protein>
<dbReference type="Proteomes" id="UP001500936">
    <property type="component" value="Unassembled WGS sequence"/>
</dbReference>
<dbReference type="InterPro" id="IPR015018">
    <property type="entry name" value="DUF1905"/>
</dbReference>
<organism evidence="1 2">
    <name type="scientific">Nibrella viscosa</name>
    <dbReference type="NCBI Taxonomy" id="1084524"/>
    <lineage>
        <taxon>Bacteria</taxon>
        <taxon>Pseudomonadati</taxon>
        <taxon>Bacteroidota</taxon>
        <taxon>Cytophagia</taxon>
        <taxon>Cytophagales</taxon>
        <taxon>Spirosomataceae</taxon>
        <taxon>Nibrella</taxon>
    </lineage>
</organism>
<dbReference type="Pfam" id="PF08922">
    <property type="entry name" value="DUF1905"/>
    <property type="match status" value="1"/>
</dbReference>
<sequence>MVCTINDSFTFQCGLMPKGEGLYFINIGKQTRDKAGIRFGQPLVIDLRKDDSPYGMPMPEELQELLAIDDEGNERFHGLTPGKQRSIIHWVSSAKSVQIRIERAIEQIDKLKHSLRNPGPR</sequence>
<comment type="caution">
    <text evidence="1">The sequence shown here is derived from an EMBL/GenBank/DDBJ whole genome shotgun (WGS) entry which is preliminary data.</text>
</comment>
<accession>A0ABP8KH39</accession>
<reference evidence="2" key="1">
    <citation type="journal article" date="2019" name="Int. J. Syst. Evol. Microbiol.">
        <title>The Global Catalogue of Microorganisms (GCM) 10K type strain sequencing project: providing services to taxonomists for standard genome sequencing and annotation.</title>
        <authorList>
            <consortium name="The Broad Institute Genomics Platform"/>
            <consortium name="The Broad Institute Genome Sequencing Center for Infectious Disease"/>
            <person name="Wu L."/>
            <person name="Ma J."/>
        </authorList>
    </citation>
    <scope>NUCLEOTIDE SEQUENCE [LARGE SCALE GENOMIC DNA]</scope>
    <source>
        <strain evidence="2">JCM 17925</strain>
    </source>
</reference>